<name>A0AAU9DB80_9BACT</name>
<feature type="signal peptide" evidence="1">
    <location>
        <begin position="1"/>
        <end position="22"/>
    </location>
</feature>
<reference evidence="2 3" key="1">
    <citation type="submission" date="2021-12" db="EMBL/GenBank/DDBJ databases">
        <title>Genome sequencing of bacteria with rrn-lacking chromosome and rrn-plasmid.</title>
        <authorList>
            <person name="Anda M."/>
            <person name="Iwasaki W."/>
        </authorList>
    </citation>
    <scope>NUCLEOTIDE SEQUENCE [LARGE SCALE GENOMIC DNA]</scope>
    <source>
        <strain evidence="2 3">DSM 100852</strain>
        <plasmid evidence="2 3">pFA2</plasmid>
    </source>
</reference>
<dbReference type="RefSeq" id="WP_338395256.1">
    <property type="nucleotide sequence ID" value="NZ_AP025316.1"/>
</dbReference>
<dbReference type="EMBL" id="AP025316">
    <property type="protein sequence ID" value="BDD11854.1"/>
    <property type="molecule type" value="Genomic_DNA"/>
</dbReference>
<evidence type="ECO:0008006" key="4">
    <source>
        <dbReference type="Google" id="ProtNLM"/>
    </source>
</evidence>
<evidence type="ECO:0000313" key="3">
    <source>
        <dbReference type="Proteomes" id="UP001348817"/>
    </source>
</evidence>
<evidence type="ECO:0000256" key="1">
    <source>
        <dbReference type="SAM" id="SignalP"/>
    </source>
</evidence>
<proteinExistence type="predicted"/>
<keyword evidence="1" id="KW-0732">Signal</keyword>
<keyword evidence="2" id="KW-0614">Plasmid</keyword>
<dbReference type="InterPro" id="IPR025348">
    <property type="entry name" value="DUF4252"/>
</dbReference>
<sequence>MKTLIASLMIFCAGLSSAFAQSALDKFFSEYSRDERFTVVEIKPRLFSLMAEVANDDQDDFDSVITNLTGLKVLAADNVTNGLTMFKKAGAKLEKNRYEELLYVHKPNKTEVRFYIDEDKSGKIKELVLLSASPTNFVMLSITGNLDLDKISKLSGSADIPGMEDLDKVGGKKKKE</sequence>
<dbReference type="AlphaFoldDB" id="A0AAU9DB80"/>
<dbReference type="Proteomes" id="UP001348817">
    <property type="component" value="Plasmid pFA2"/>
</dbReference>
<accession>A0AAU9DB80</accession>
<gene>
    <name evidence="2" type="ORF">FUAX_42860</name>
</gene>
<protein>
    <recommendedName>
        <fullName evidence="4">DUF4252 domain-containing protein</fullName>
    </recommendedName>
</protein>
<evidence type="ECO:0000313" key="2">
    <source>
        <dbReference type="EMBL" id="BDD11854.1"/>
    </source>
</evidence>
<dbReference type="Pfam" id="PF14060">
    <property type="entry name" value="DUF4252"/>
    <property type="match status" value="1"/>
</dbReference>
<feature type="chain" id="PRO_5043493702" description="DUF4252 domain-containing protein" evidence="1">
    <location>
        <begin position="23"/>
        <end position="176"/>
    </location>
</feature>
<dbReference type="KEGG" id="fax:FUAX_42860"/>
<keyword evidence="3" id="KW-1185">Reference proteome</keyword>
<organism evidence="2 3">
    <name type="scientific">Fulvitalea axinellae</name>
    <dbReference type="NCBI Taxonomy" id="1182444"/>
    <lineage>
        <taxon>Bacteria</taxon>
        <taxon>Pseudomonadati</taxon>
        <taxon>Bacteroidota</taxon>
        <taxon>Cytophagia</taxon>
        <taxon>Cytophagales</taxon>
        <taxon>Persicobacteraceae</taxon>
        <taxon>Fulvitalea</taxon>
    </lineage>
</organism>
<geneLocation type="plasmid" evidence="2 3">
    <name>pFA2</name>
</geneLocation>